<reference evidence="1 2" key="1">
    <citation type="journal article" date="2016" name="Nat. Commun.">
        <title>Thousands of microbial genomes shed light on interconnected biogeochemical processes in an aquifer system.</title>
        <authorList>
            <person name="Anantharaman K."/>
            <person name="Brown C.T."/>
            <person name="Hug L.A."/>
            <person name="Sharon I."/>
            <person name="Castelle C.J."/>
            <person name="Probst A.J."/>
            <person name="Thomas B.C."/>
            <person name="Singh A."/>
            <person name="Wilkins M.J."/>
            <person name="Karaoz U."/>
            <person name="Brodie E.L."/>
            <person name="Williams K.H."/>
            <person name="Hubbard S.S."/>
            <person name="Banfield J.F."/>
        </authorList>
    </citation>
    <scope>NUCLEOTIDE SEQUENCE [LARGE SCALE GENOMIC DNA]</scope>
</reference>
<protein>
    <submittedName>
        <fullName evidence="1">Uncharacterized protein</fullName>
    </submittedName>
</protein>
<dbReference type="Proteomes" id="UP000176501">
    <property type="component" value="Unassembled WGS sequence"/>
</dbReference>
<comment type="caution">
    <text evidence="1">The sequence shown here is derived from an EMBL/GenBank/DDBJ whole genome shotgun (WGS) entry which is preliminary data.</text>
</comment>
<gene>
    <name evidence="1" type="ORF">A2304_02405</name>
</gene>
<accession>A0A1F7WAN4</accession>
<evidence type="ECO:0000313" key="2">
    <source>
        <dbReference type="Proteomes" id="UP000176501"/>
    </source>
</evidence>
<sequence length="255" mass="27504">MRTFSLTVLVYQSKDIPVTITADPPLERRQLSIIEQWIGNARELMDGTYTLVLGAPEDGLYGDGPDGNSVTILRRRLFTPMENALAALNAAYGVYPEDDDELVQLLANDIAQSDPGKIVGHAEAIVPGFLFIRVGCPCCGASQLKVETFVVLSANMQLTDDGSEERDRMVALLGDYGITPDPRLATASFAVVYPGADCTNPFGADANAKLQRRIDALLPRIEAVAIPKLLEVVAAATERINAGTAAIRRQFPQTS</sequence>
<proteinExistence type="predicted"/>
<name>A0A1F7WAN4_9BACT</name>
<organism evidence="1 2">
    <name type="scientific">Candidatus Uhrbacteria bacterium RIFOXYB2_FULL_57_15</name>
    <dbReference type="NCBI Taxonomy" id="1802422"/>
    <lineage>
        <taxon>Bacteria</taxon>
        <taxon>Candidatus Uhriibacteriota</taxon>
    </lineage>
</organism>
<dbReference type="EMBL" id="MGFE01000004">
    <property type="protein sequence ID" value="OGL99448.1"/>
    <property type="molecule type" value="Genomic_DNA"/>
</dbReference>
<dbReference type="AlphaFoldDB" id="A0A1F7WAN4"/>
<evidence type="ECO:0000313" key="1">
    <source>
        <dbReference type="EMBL" id="OGL99448.1"/>
    </source>
</evidence>